<evidence type="ECO:0000313" key="1">
    <source>
        <dbReference type="EMBL" id="VDP89002.1"/>
    </source>
</evidence>
<proteinExistence type="predicted"/>
<dbReference type="EMBL" id="UZAN01051595">
    <property type="protein sequence ID" value="VDP89002.1"/>
    <property type="molecule type" value="Genomic_DNA"/>
</dbReference>
<keyword evidence="2" id="KW-1185">Reference proteome</keyword>
<dbReference type="PANTHER" id="PTHR15555">
    <property type="entry name" value="ZINC FINGER HIT DOMAIN CONTAINING PROTEIN 2 PROTEIN FON -RELATED"/>
    <property type="match status" value="1"/>
</dbReference>
<reference evidence="1 2" key="1">
    <citation type="submission" date="2018-11" db="EMBL/GenBank/DDBJ databases">
        <authorList>
            <consortium name="Pathogen Informatics"/>
        </authorList>
    </citation>
    <scope>NUCLEOTIDE SEQUENCE [LARGE SCALE GENOMIC DNA]</scope>
    <source>
        <strain evidence="1 2">Egypt</strain>
    </source>
</reference>
<accession>A0A3P8GJ55</accession>
<protein>
    <submittedName>
        <fullName evidence="1">Uncharacterized protein</fullName>
    </submittedName>
</protein>
<organism evidence="1 2">
    <name type="scientific">Echinostoma caproni</name>
    <dbReference type="NCBI Taxonomy" id="27848"/>
    <lineage>
        <taxon>Eukaryota</taxon>
        <taxon>Metazoa</taxon>
        <taxon>Spiralia</taxon>
        <taxon>Lophotrochozoa</taxon>
        <taxon>Platyhelminthes</taxon>
        <taxon>Trematoda</taxon>
        <taxon>Digenea</taxon>
        <taxon>Plagiorchiida</taxon>
        <taxon>Echinostomata</taxon>
        <taxon>Echinostomatoidea</taxon>
        <taxon>Echinostomatidae</taxon>
        <taxon>Echinostoma</taxon>
    </lineage>
</organism>
<name>A0A3P8GJ55_9TREM</name>
<dbReference type="Proteomes" id="UP000272942">
    <property type="component" value="Unassembled WGS sequence"/>
</dbReference>
<dbReference type="InterPro" id="IPR039646">
    <property type="entry name" value="ZNHIT2"/>
</dbReference>
<gene>
    <name evidence="1" type="ORF">ECPE_LOCUS11823</name>
</gene>
<dbReference type="PANTHER" id="PTHR15555:SF0">
    <property type="entry name" value="ZINC FINGER HIT DOMAIN-CONTAINING PROTEIN 2"/>
    <property type="match status" value="1"/>
</dbReference>
<dbReference type="OrthoDB" id="10005492at2759"/>
<evidence type="ECO:0000313" key="2">
    <source>
        <dbReference type="Proteomes" id="UP000272942"/>
    </source>
</evidence>
<sequence>MNIESDNVDADAIWARMTLRERRDFHRFLTSGAVASYLPVWEPWWLHSKANIEVIPSQSEAGIAKITSKRNTPMPLKKIYPSGKLPHKSVSFVLTEVILVHTFLCRLYNGDCLDLMHEYLMRLHQLAPSLCSLSGRSVPKRHSATGEDSKNRTIVLTPSSARPAPGYTNLSQVLGALQLRMSNFRLPCSPQVLIVLLGDLHAVLSNDDHLFRLFAELLDLVRSARKQLQFEDDDEAPISQSQIQAMYKKLQFLQACINPSDPDAQLWRKSVLTTLKSQTTMELCRHVSDFNPDRVVPKDPCSPAAGPNWRHMIRSVCRDGEPLIRDLDEKAQST</sequence>
<dbReference type="AlphaFoldDB" id="A0A3P8GJ55"/>